<dbReference type="PANTHER" id="PTHR34071:SF2">
    <property type="entry name" value="FLAVIN-NUCLEOTIDE-BINDING PROTEIN"/>
    <property type="match status" value="1"/>
</dbReference>
<dbReference type="InterPro" id="IPR012349">
    <property type="entry name" value="Split_barrel_FMN-bd"/>
</dbReference>
<proteinExistence type="predicted"/>
<dbReference type="SUPFAM" id="SSF50475">
    <property type="entry name" value="FMN-binding split barrel"/>
    <property type="match status" value="1"/>
</dbReference>
<dbReference type="AlphaFoldDB" id="M1LTE2"/>
<dbReference type="KEGG" id="csr:Cspa_c25100"/>
<dbReference type="EMBL" id="CP004121">
    <property type="protein sequence ID" value="AGF56275.1"/>
    <property type="molecule type" value="Genomic_DNA"/>
</dbReference>
<evidence type="ECO:0000313" key="1">
    <source>
        <dbReference type="EMBL" id="AGF56275.1"/>
    </source>
</evidence>
<reference evidence="1 2" key="1">
    <citation type="submission" date="2013-02" db="EMBL/GenBank/DDBJ databases">
        <title>Genome sequence of Clostridium saccharoperbutylacetonicum N1-4(HMT).</title>
        <authorList>
            <person name="Poehlein A."/>
            <person name="Daniel R."/>
        </authorList>
    </citation>
    <scope>NUCLEOTIDE SEQUENCE [LARGE SCALE GENOMIC DNA]</scope>
    <source>
        <strain evidence="2">N1-4(HMT)</strain>
    </source>
</reference>
<protein>
    <submittedName>
        <fullName evidence="1">Putative flavin-nucleotide-binding protein</fullName>
    </submittedName>
</protein>
<sequence length="160" mass="18155">MKGCVDMFKEMRRSDRLISTEEAKVMLEKCDYGVLSTIGENGYPYGLPINYVYKDNALYFHCATEGTKLENLKNSNKVSFCVVGDTCVLPDKFSTNYESVIVFGKANEVLGEEKNMILLELINKYSPDYIENGKKYISASIIKTNVIKIDIEYISGKARR</sequence>
<dbReference type="OrthoDB" id="9794935at2"/>
<dbReference type="Proteomes" id="UP000011728">
    <property type="component" value="Chromosome"/>
</dbReference>
<keyword evidence="2" id="KW-1185">Reference proteome</keyword>
<evidence type="ECO:0000313" key="2">
    <source>
        <dbReference type="Proteomes" id="UP000011728"/>
    </source>
</evidence>
<dbReference type="InterPro" id="IPR024747">
    <property type="entry name" value="Pyridox_Oxase-rel"/>
</dbReference>
<dbReference type="HOGENOM" id="CLU_067890_2_2_9"/>
<dbReference type="Gene3D" id="2.30.110.10">
    <property type="entry name" value="Electron Transport, Fmn-binding Protein, Chain A"/>
    <property type="match status" value="1"/>
</dbReference>
<dbReference type="PATRIC" id="fig|931276.5.peg.2515"/>
<organism evidence="1 2">
    <name type="scientific">Clostridium saccharoperbutylacetonicum N1-4(HMT)</name>
    <dbReference type="NCBI Taxonomy" id="931276"/>
    <lineage>
        <taxon>Bacteria</taxon>
        <taxon>Bacillati</taxon>
        <taxon>Bacillota</taxon>
        <taxon>Clostridia</taxon>
        <taxon>Eubacteriales</taxon>
        <taxon>Clostridiaceae</taxon>
        <taxon>Clostridium</taxon>
    </lineage>
</organism>
<name>M1LTE2_9CLOT</name>
<dbReference type="STRING" id="36745.CLSAP_23290"/>
<dbReference type="PANTHER" id="PTHR34071">
    <property type="entry name" value="5-NITROIMIDAZOLE ANTIBIOTICS RESISTANCE PROTEIN, NIMA-FAMILY-RELATED PROTEIN-RELATED"/>
    <property type="match status" value="1"/>
</dbReference>
<dbReference type="Pfam" id="PF12900">
    <property type="entry name" value="Pyridox_ox_2"/>
    <property type="match status" value="1"/>
</dbReference>
<gene>
    <name evidence="1" type="ORF">Cspa_c25100</name>
</gene>
<dbReference type="eggNOG" id="COG3467">
    <property type="taxonomic scope" value="Bacteria"/>
</dbReference>
<accession>M1LTE2</accession>